<organism evidence="1 2">
    <name type="scientific">Brachionus plicatilis</name>
    <name type="common">Marine rotifer</name>
    <name type="synonym">Brachionus muelleri</name>
    <dbReference type="NCBI Taxonomy" id="10195"/>
    <lineage>
        <taxon>Eukaryota</taxon>
        <taxon>Metazoa</taxon>
        <taxon>Spiralia</taxon>
        <taxon>Gnathifera</taxon>
        <taxon>Rotifera</taxon>
        <taxon>Eurotatoria</taxon>
        <taxon>Monogononta</taxon>
        <taxon>Pseudotrocha</taxon>
        <taxon>Ploima</taxon>
        <taxon>Brachionidae</taxon>
        <taxon>Brachionus</taxon>
    </lineage>
</organism>
<dbReference type="Proteomes" id="UP000276133">
    <property type="component" value="Unassembled WGS sequence"/>
</dbReference>
<dbReference type="AlphaFoldDB" id="A0A3M7S3W5"/>
<name>A0A3M7S3W5_BRAPC</name>
<keyword evidence="2" id="KW-1185">Reference proteome</keyword>
<dbReference type="EMBL" id="REGN01002083">
    <property type="protein sequence ID" value="RNA30506.1"/>
    <property type="molecule type" value="Genomic_DNA"/>
</dbReference>
<proteinExistence type="predicted"/>
<evidence type="ECO:0000313" key="2">
    <source>
        <dbReference type="Proteomes" id="UP000276133"/>
    </source>
</evidence>
<reference evidence="1 2" key="1">
    <citation type="journal article" date="2018" name="Sci. Rep.">
        <title>Genomic signatures of local adaptation to the degree of environmental predictability in rotifers.</title>
        <authorList>
            <person name="Franch-Gras L."/>
            <person name="Hahn C."/>
            <person name="Garcia-Roger E.M."/>
            <person name="Carmona M.J."/>
            <person name="Serra M."/>
            <person name="Gomez A."/>
        </authorList>
    </citation>
    <scope>NUCLEOTIDE SEQUENCE [LARGE SCALE GENOMIC DNA]</scope>
    <source>
        <strain evidence="1">HYR1</strain>
    </source>
</reference>
<comment type="caution">
    <text evidence="1">The sequence shown here is derived from an EMBL/GenBank/DDBJ whole genome shotgun (WGS) entry which is preliminary data.</text>
</comment>
<gene>
    <name evidence="1" type="ORF">BpHYR1_034972</name>
</gene>
<protein>
    <submittedName>
        <fullName evidence="1">Uncharacterized protein</fullName>
    </submittedName>
</protein>
<evidence type="ECO:0000313" key="1">
    <source>
        <dbReference type="EMBL" id="RNA30506.1"/>
    </source>
</evidence>
<accession>A0A3M7S3W5</accession>
<sequence>MFYIYENVLNFTANDIKFFLYSTINLHFGEENYNLIIRKNDNLCLNLRFSKHSFIESVIPMAMSCLNDLFLAFIREGSSSSKNKKNSRLLVLLEFKQQK</sequence>